<reference evidence="1 2" key="1">
    <citation type="journal article" date="2014" name="Genome Announc.">
        <title>Draft Genome Sequence of Propane- and Butane-Oxidizing Actinobacterium Rhodococcus ruber IEGM 231.</title>
        <authorList>
            <person name="Ivshina I.B."/>
            <person name="Kuyukina M.S."/>
            <person name="Krivoruchko A.V."/>
            <person name="Barbe V."/>
            <person name="Fischer C."/>
        </authorList>
    </citation>
    <scope>NUCLEOTIDE SEQUENCE [LARGE SCALE GENOMIC DNA]</scope>
</reference>
<dbReference type="Proteomes" id="UP000042997">
    <property type="component" value="Unassembled WGS sequence"/>
</dbReference>
<sequence>MNMTHSAHDTVAHDLTARQEGFETQWQIACGVHSSASQDICDTHGHLACGTNLPAAIKDASTIRFLRRVSTSEDGHRARGTQATPAVFGPNLPTAKEAAMPNYVLLWGLNFRRTISYAVPKKLPFGGFNLPHQPPALRYPNTARWRGTQLSVSPSA</sequence>
<name>A0A098BLH1_9NOCA</name>
<evidence type="ECO:0000313" key="2">
    <source>
        <dbReference type="Proteomes" id="UP000042997"/>
    </source>
</evidence>
<dbReference type="RefSeq" id="WP_269572185.1">
    <property type="nucleotide sequence ID" value="NZ_JAPWIU010000041.1"/>
</dbReference>
<proteinExistence type="predicted"/>
<gene>
    <name evidence="1" type="ORF">RHRU231_450214</name>
</gene>
<dbReference type="EMBL" id="CCSD01000056">
    <property type="protein sequence ID" value="CDZ89047.1"/>
    <property type="molecule type" value="Genomic_DNA"/>
</dbReference>
<evidence type="ECO:0000313" key="1">
    <source>
        <dbReference type="EMBL" id="CDZ89047.1"/>
    </source>
</evidence>
<organism evidence="1 2">
    <name type="scientific">Rhodococcus ruber</name>
    <dbReference type="NCBI Taxonomy" id="1830"/>
    <lineage>
        <taxon>Bacteria</taxon>
        <taxon>Bacillati</taxon>
        <taxon>Actinomycetota</taxon>
        <taxon>Actinomycetes</taxon>
        <taxon>Mycobacteriales</taxon>
        <taxon>Nocardiaceae</taxon>
        <taxon>Rhodococcus</taxon>
    </lineage>
</organism>
<accession>A0A098BLH1</accession>
<protein>
    <submittedName>
        <fullName evidence="1">Uncharacterized protein</fullName>
    </submittedName>
</protein>
<dbReference type="AlphaFoldDB" id="A0A098BLH1"/>